<dbReference type="Pfam" id="PF26363">
    <property type="entry name" value="Phospholipase-like"/>
    <property type="match status" value="1"/>
</dbReference>
<accession>A0A158B9T8</accession>
<name>A0A158B9T8_9BURK</name>
<evidence type="ECO:0000313" key="1">
    <source>
        <dbReference type="EMBL" id="SAK66546.1"/>
    </source>
</evidence>
<organism evidence="1 2">
    <name type="scientific">Caballeronia calidae</name>
    <dbReference type="NCBI Taxonomy" id="1777139"/>
    <lineage>
        <taxon>Bacteria</taxon>
        <taxon>Pseudomonadati</taxon>
        <taxon>Pseudomonadota</taxon>
        <taxon>Betaproteobacteria</taxon>
        <taxon>Burkholderiales</taxon>
        <taxon>Burkholderiaceae</taxon>
        <taxon>Caballeronia</taxon>
    </lineage>
</organism>
<evidence type="ECO:0008006" key="3">
    <source>
        <dbReference type="Google" id="ProtNLM"/>
    </source>
</evidence>
<comment type="caution">
    <text evidence="1">The sequence shown here is derived from an EMBL/GenBank/DDBJ whole genome shotgun (WGS) entry which is preliminary data.</text>
</comment>
<proteinExistence type="predicted"/>
<gene>
    <name evidence="1" type="ORF">AWB78_02419</name>
</gene>
<dbReference type="EMBL" id="FCOX02000009">
    <property type="protein sequence ID" value="SAK66546.1"/>
    <property type="molecule type" value="Genomic_DNA"/>
</dbReference>
<reference evidence="1" key="1">
    <citation type="submission" date="2016-01" db="EMBL/GenBank/DDBJ databases">
        <authorList>
            <person name="Peeters C."/>
        </authorList>
    </citation>
    <scope>NUCLEOTIDE SEQUENCE</scope>
    <source>
        <strain evidence="1">LMG 29321</strain>
    </source>
</reference>
<evidence type="ECO:0000313" key="2">
    <source>
        <dbReference type="Proteomes" id="UP000071859"/>
    </source>
</evidence>
<dbReference type="AlphaFoldDB" id="A0A158B9T8"/>
<dbReference type="RefSeq" id="WP_157697477.1">
    <property type="nucleotide sequence ID" value="NZ_FCOX02000009.1"/>
</dbReference>
<dbReference type="Gene3D" id="3.40.50.1820">
    <property type="entry name" value="alpha/beta hydrolase"/>
    <property type="match status" value="1"/>
</dbReference>
<dbReference type="OrthoDB" id="8607760at2"/>
<dbReference type="InterPro" id="IPR029058">
    <property type="entry name" value="AB_hydrolase_fold"/>
</dbReference>
<dbReference type="SUPFAM" id="SSF53474">
    <property type="entry name" value="alpha/beta-Hydrolases"/>
    <property type="match status" value="1"/>
</dbReference>
<keyword evidence="2" id="KW-1185">Reference proteome</keyword>
<protein>
    <recommendedName>
        <fullName evidence="3">Lipase (Class 3)</fullName>
    </recommendedName>
</protein>
<sequence>MSVTTPTKENSFAADCRRYLRNLKQTQEEVLVRAPGDRTFGEPEAAFDEAKKHWEFALLSQVAYAKAASIKKALRKKVSVSSAEFPREAAPEYAHHKFNPEVELARAGWTSCDAFVDNTLDKAFKSVHLRLEVWKKSDNSALAVAFGGTVATSWRDWQANLRWFLPKWPDEYSVLVTKFVPAFLDSISREFPQLPPVVYSTGHSLGGGLAQQFAYALPDKLLEEGKKLPRVIQVYAFDPSPVTGFYTLARALRTQNATGLKTDRVFERGEILAFFRSALALAVPPSKENPAVRAVRYNFMGHVWPVHSHNMSRLARSLYDATHPDSTFPR</sequence>
<dbReference type="Proteomes" id="UP000071859">
    <property type="component" value="Unassembled WGS sequence"/>
</dbReference>